<dbReference type="AlphaFoldDB" id="A0A8S3GE87"/>
<reference evidence="1" key="1">
    <citation type="submission" date="2021-02" db="EMBL/GenBank/DDBJ databases">
        <authorList>
            <person name="Nowell W R."/>
        </authorList>
    </citation>
    <scope>NUCLEOTIDE SEQUENCE</scope>
</reference>
<evidence type="ECO:0000313" key="2">
    <source>
        <dbReference type="EMBL" id="CAF5223485.1"/>
    </source>
</evidence>
<comment type="caution">
    <text evidence="1">The sequence shown here is derived from an EMBL/GenBank/DDBJ whole genome shotgun (WGS) entry which is preliminary data.</text>
</comment>
<evidence type="ECO:0000313" key="3">
    <source>
        <dbReference type="Proteomes" id="UP000681967"/>
    </source>
</evidence>
<gene>
    <name evidence="1" type="ORF">BYL167_LOCUS74313</name>
    <name evidence="2" type="ORF">GIL414_LOCUS85605</name>
</gene>
<accession>A0A8S3GE87</accession>
<dbReference type="EMBL" id="CAJOBJ010371183">
    <property type="protein sequence ID" value="CAF5223485.1"/>
    <property type="molecule type" value="Genomic_DNA"/>
</dbReference>
<organism evidence="1 3">
    <name type="scientific">Rotaria magnacalcarata</name>
    <dbReference type="NCBI Taxonomy" id="392030"/>
    <lineage>
        <taxon>Eukaryota</taxon>
        <taxon>Metazoa</taxon>
        <taxon>Spiralia</taxon>
        <taxon>Gnathifera</taxon>
        <taxon>Rotifera</taxon>
        <taxon>Eurotatoria</taxon>
        <taxon>Bdelloidea</taxon>
        <taxon>Philodinida</taxon>
        <taxon>Philodinidae</taxon>
        <taxon>Rotaria</taxon>
    </lineage>
</organism>
<name>A0A8S3GE87_9BILA</name>
<evidence type="ECO:0000313" key="1">
    <source>
        <dbReference type="EMBL" id="CAF5160078.1"/>
    </source>
</evidence>
<protein>
    <submittedName>
        <fullName evidence="1">Uncharacterized protein</fullName>
    </submittedName>
</protein>
<dbReference type="EMBL" id="CAJOBH010264986">
    <property type="protein sequence ID" value="CAF5160078.1"/>
    <property type="molecule type" value="Genomic_DNA"/>
</dbReference>
<proteinExistence type="predicted"/>
<feature type="non-terminal residue" evidence="1">
    <location>
        <position position="1"/>
    </location>
</feature>
<dbReference type="Proteomes" id="UP000681967">
    <property type="component" value="Unassembled WGS sequence"/>
</dbReference>
<sequence length="104" mass="12030">DCTLLESKYSNGLDHDRMYTSVLNEFDMRIMKIVFNQYLNASPILNNESLKTKLSKKIIEARTIKRKGDCCLLLGAMEKAQQDYQRATEALKTQNDTIWLAGFY</sequence>
<dbReference type="Proteomes" id="UP000681720">
    <property type="component" value="Unassembled WGS sequence"/>
</dbReference>